<name>A0A061BM78_RHOTO</name>
<dbReference type="Pfam" id="PF06747">
    <property type="entry name" value="CHCH"/>
    <property type="match status" value="1"/>
</dbReference>
<dbReference type="PANTHER" id="PTHR46811">
    <property type="entry name" value="COILED-COIL-HELIX-COILED-COIL-HELIX DOMAIN-CONTAINING PROTEIN 7"/>
    <property type="match status" value="1"/>
</dbReference>
<dbReference type="OrthoDB" id="9971592at2759"/>
<organism evidence="9">
    <name type="scientific">Rhodotorula toruloides</name>
    <name type="common">Yeast</name>
    <name type="synonym">Rhodosporidium toruloides</name>
    <dbReference type="NCBI Taxonomy" id="5286"/>
    <lineage>
        <taxon>Eukaryota</taxon>
        <taxon>Fungi</taxon>
        <taxon>Dikarya</taxon>
        <taxon>Basidiomycota</taxon>
        <taxon>Pucciniomycotina</taxon>
        <taxon>Microbotryomycetes</taxon>
        <taxon>Sporidiobolales</taxon>
        <taxon>Sporidiobolaceae</taxon>
        <taxon>Rhodotorula</taxon>
    </lineage>
</organism>
<dbReference type="InterPro" id="IPR010625">
    <property type="entry name" value="CHCH"/>
</dbReference>
<feature type="domain" description="CHCH" evidence="8">
    <location>
        <begin position="51"/>
        <end position="79"/>
    </location>
</feature>
<evidence type="ECO:0000259" key="8">
    <source>
        <dbReference type="Pfam" id="PF06747"/>
    </source>
</evidence>
<feature type="compositionally biased region" description="Pro residues" evidence="7">
    <location>
        <begin position="1"/>
        <end position="18"/>
    </location>
</feature>
<evidence type="ECO:0000256" key="1">
    <source>
        <dbReference type="ARBA" id="ARBA00003875"/>
    </source>
</evidence>
<dbReference type="GO" id="GO:0033108">
    <property type="term" value="P:mitochondrial respiratory chain complex assembly"/>
    <property type="evidence" value="ECO:0007669"/>
    <property type="project" value="TreeGrafter"/>
</dbReference>
<dbReference type="InterPro" id="IPR009069">
    <property type="entry name" value="Cys_alpha_HP_mot_SF"/>
</dbReference>
<evidence type="ECO:0000313" key="9">
    <source>
        <dbReference type="EMBL" id="CDR48158.1"/>
    </source>
</evidence>
<evidence type="ECO:0000256" key="2">
    <source>
        <dbReference type="ARBA" id="ARBA00004569"/>
    </source>
</evidence>
<evidence type="ECO:0000256" key="5">
    <source>
        <dbReference type="ARBA" id="ARBA00038264"/>
    </source>
</evidence>
<reference evidence="9" key="1">
    <citation type="journal article" date="2014" name="Genome Announc.">
        <title>Draft genome sequence of Rhodosporidium toruloides CECT1137, an oleaginous yeast of biotechnological interest.</title>
        <authorList>
            <person name="Morin N."/>
            <person name="Calcas X."/>
            <person name="Devillers H."/>
            <person name="Durrens P."/>
            <person name="Sherman D.J."/>
            <person name="Nicaud J.-M."/>
            <person name="Neuveglise C."/>
        </authorList>
    </citation>
    <scope>NUCLEOTIDE SEQUENCE</scope>
    <source>
        <strain evidence="9">CECT1137</strain>
    </source>
</reference>
<comment type="similarity">
    <text evidence="5">Belongs to the COX23 family.</text>
</comment>
<keyword evidence="3" id="KW-0496">Mitochondrion</keyword>
<gene>
    <name evidence="9" type="ORF">RHTO0S_16e02498g</name>
</gene>
<dbReference type="PROSITE" id="PS51808">
    <property type="entry name" value="CHCH"/>
    <property type="match status" value="1"/>
</dbReference>
<comment type="subcellular location">
    <subcellularLocation>
        <location evidence="2">Mitochondrion intermembrane space</location>
    </subcellularLocation>
</comment>
<dbReference type="EMBL" id="LK052951">
    <property type="protein sequence ID" value="CDR48158.1"/>
    <property type="molecule type" value="Genomic_DNA"/>
</dbReference>
<dbReference type="PANTHER" id="PTHR46811:SF1">
    <property type="entry name" value="COILED-COIL-HELIX-COILED-COIL-HELIX DOMAIN-CONTAINING PROTEIN 7"/>
    <property type="match status" value="1"/>
</dbReference>
<dbReference type="AlphaFoldDB" id="A0A061BM78"/>
<evidence type="ECO:0000256" key="3">
    <source>
        <dbReference type="ARBA" id="ARBA00023128"/>
    </source>
</evidence>
<proteinExistence type="inferred from homology"/>
<protein>
    <recommendedName>
        <fullName evidence="6">Cytochrome c oxidase-assembly factor COX23, mitochondrial</fullName>
    </recommendedName>
</protein>
<evidence type="ECO:0000256" key="4">
    <source>
        <dbReference type="ARBA" id="ARBA00023157"/>
    </source>
</evidence>
<dbReference type="Gene3D" id="1.10.287.1130">
    <property type="entry name" value="CytochromE C oxidase copper chaperone"/>
    <property type="match status" value="1"/>
</dbReference>
<evidence type="ECO:0000256" key="6">
    <source>
        <dbReference type="ARBA" id="ARBA00041104"/>
    </source>
</evidence>
<sequence>MSAQYPPQPRPAPIPQPQLAPSGQTPGSYTEAFRGREAHTKFADPCEIARQESMRCLNDNSYDKGKCTEFFQAYRDCKKTWLDQRREDRRAGKDVA</sequence>
<dbReference type="InterPro" id="IPR051040">
    <property type="entry name" value="COX23"/>
</dbReference>
<dbReference type="SUPFAM" id="SSF47072">
    <property type="entry name" value="Cysteine alpha-hairpin motif"/>
    <property type="match status" value="1"/>
</dbReference>
<evidence type="ECO:0000256" key="7">
    <source>
        <dbReference type="SAM" id="MobiDB-lite"/>
    </source>
</evidence>
<feature type="region of interest" description="Disordered" evidence="7">
    <location>
        <begin position="1"/>
        <end position="30"/>
    </location>
</feature>
<keyword evidence="4" id="KW-1015">Disulfide bond</keyword>
<accession>A0A061BM78</accession>
<dbReference type="GO" id="GO:0005758">
    <property type="term" value="C:mitochondrial intermembrane space"/>
    <property type="evidence" value="ECO:0007669"/>
    <property type="project" value="UniProtKB-SubCell"/>
</dbReference>
<comment type="function">
    <text evidence="1">Required for the assembly of cytochrome c oxidase.</text>
</comment>